<comment type="caution">
    <text evidence="2">The sequence shown here is derived from an EMBL/GenBank/DDBJ whole genome shotgun (WGS) entry which is preliminary data.</text>
</comment>
<proteinExistence type="predicted"/>
<name>A0A438MHI4_9ACTN</name>
<evidence type="ECO:0000313" key="3">
    <source>
        <dbReference type="Proteomes" id="UP000284824"/>
    </source>
</evidence>
<keyword evidence="1" id="KW-0812">Transmembrane</keyword>
<sequence>MKTPKSSRRRPSLNRLLLAAVVAWIAVLTVIILLDPRGAGPAP</sequence>
<keyword evidence="3" id="KW-1185">Reference proteome</keyword>
<feature type="transmembrane region" description="Helical" evidence="1">
    <location>
        <begin position="12"/>
        <end position="34"/>
    </location>
</feature>
<accession>A0A438MHI4</accession>
<dbReference type="AlphaFoldDB" id="A0A438MHI4"/>
<reference evidence="2 3" key="1">
    <citation type="submission" date="2019-01" db="EMBL/GenBank/DDBJ databases">
        <title>Sequencing the genomes of 1000 actinobacteria strains.</title>
        <authorList>
            <person name="Klenk H.-P."/>
        </authorList>
    </citation>
    <scope>NUCLEOTIDE SEQUENCE [LARGE SCALE GENOMIC DNA]</scope>
    <source>
        <strain evidence="2 3">DSM 43925</strain>
    </source>
</reference>
<evidence type="ECO:0000256" key="1">
    <source>
        <dbReference type="SAM" id="Phobius"/>
    </source>
</evidence>
<dbReference type="EMBL" id="SAUN01000001">
    <property type="protein sequence ID" value="RVX45028.1"/>
    <property type="molecule type" value="Genomic_DNA"/>
</dbReference>
<protein>
    <submittedName>
        <fullName evidence="2">Uncharacterized protein</fullName>
    </submittedName>
</protein>
<dbReference type="Proteomes" id="UP000284824">
    <property type="component" value="Unassembled WGS sequence"/>
</dbReference>
<keyword evidence="1" id="KW-0472">Membrane</keyword>
<keyword evidence="1" id="KW-1133">Transmembrane helix</keyword>
<gene>
    <name evidence="2" type="ORF">EDD27_7804</name>
</gene>
<evidence type="ECO:0000313" key="2">
    <source>
        <dbReference type="EMBL" id="RVX45028.1"/>
    </source>
</evidence>
<organism evidence="2 3">
    <name type="scientific">Nonomuraea polychroma</name>
    <dbReference type="NCBI Taxonomy" id="46176"/>
    <lineage>
        <taxon>Bacteria</taxon>
        <taxon>Bacillati</taxon>
        <taxon>Actinomycetota</taxon>
        <taxon>Actinomycetes</taxon>
        <taxon>Streptosporangiales</taxon>
        <taxon>Streptosporangiaceae</taxon>
        <taxon>Nonomuraea</taxon>
    </lineage>
</organism>
<dbReference type="RefSeq" id="WP_277750783.1">
    <property type="nucleotide sequence ID" value="NZ_SAUN01000001.1"/>
</dbReference>